<dbReference type="Proteomes" id="UP000287171">
    <property type="component" value="Unassembled WGS sequence"/>
</dbReference>
<dbReference type="AlphaFoldDB" id="A0A402BHU2"/>
<proteinExistence type="predicted"/>
<keyword evidence="2" id="KW-1185">Reference proteome</keyword>
<evidence type="ECO:0000313" key="1">
    <source>
        <dbReference type="EMBL" id="GCE30943.1"/>
    </source>
</evidence>
<protein>
    <submittedName>
        <fullName evidence="1">Uncharacterized protein</fullName>
    </submittedName>
</protein>
<dbReference type="EMBL" id="BIFT01000002">
    <property type="protein sequence ID" value="GCE30943.1"/>
    <property type="molecule type" value="Genomic_DNA"/>
</dbReference>
<comment type="caution">
    <text evidence="1">The sequence shown here is derived from an EMBL/GenBank/DDBJ whole genome shotgun (WGS) entry which is preliminary data.</text>
</comment>
<accession>A0A402BHU2</accession>
<evidence type="ECO:0000313" key="2">
    <source>
        <dbReference type="Proteomes" id="UP000287171"/>
    </source>
</evidence>
<organism evidence="1 2">
    <name type="scientific">Dictyobacter alpinus</name>
    <dbReference type="NCBI Taxonomy" id="2014873"/>
    <lineage>
        <taxon>Bacteria</taxon>
        <taxon>Bacillati</taxon>
        <taxon>Chloroflexota</taxon>
        <taxon>Ktedonobacteria</taxon>
        <taxon>Ktedonobacterales</taxon>
        <taxon>Dictyobacteraceae</taxon>
        <taxon>Dictyobacter</taxon>
    </lineage>
</organism>
<sequence length="60" mass="6663">MIADTDKVGQQQESYSVAYQERIPVVAGEPTLAEMEEKPGKTYVADQMAHDLSYKGPLFT</sequence>
<name>A0A402BHU2_9CHLR</name>
<reference evidence="2" key="1">
    <citation type="submission" date="2018-12" db="EMBL/GenBank/DDBJ databases">
        <title>Tengunoibacter tsumagoiensis gen. nov., sp. nov., Dictyobacter kobayashii sp. nov., D. alpinus sp. nov., and D. joshuensis sp. nov. and description of Dictyobacteraceae fam. nov. within the order Ktedonobacterales isolated from Tengu-no-mugimeshi.</title>
        <authorList>
            <person name="Wang C.M."/>
            <person name="Zheng Y."/>
            <person name="Sakai Y."/>
            <person name="Toyoda A."/>
            <person name="Minakuchi Y."/>
            <person name="Abe K."/>
            <person name="Yokota A."/>
            <person name="Yabe S."/>
        </authorList>
    </citation>
    <scope>NUCLEOTIDE SEQUENCE [LARGE SCALE GENOMIC DNA]</scope>
    <source>
        <strain evidence="2">Uno16</strain>
    </source>
</reference>
<gene>
    <name evidence="1" type="ORF">KDA_64270</name>
</gene>